<feature type="region of interest" description="Disordered" evidence="1">
    <location>
        <begin position="1"/>
        <end position="55"/>
    </location>
</feature>
<protein>
    <recommendedName>
        <fullName evidence="4">Microtubule-associated protein 2</fullName>
    </recommendedName>
</protein>
<dbReference type="OMA" id="GFMIANT"/>
<evidence type="ECO:0000256" key="1">
    <source>
        <dbReference type="SAM" id="MobiDB-lite"/>
    </source>
</evidence>
<feature type="compositionally biased region" description="Polar residues" evidence="1">
    <location>
        <begin position="96"/>
        <end position="107"/>
    </location>
</feature>
<dbReference type="InParanoid" id="A0A665XDN6"/>
<feature type="region of interest" description="Disordered" evidence="1">
    <location>
        <begin position="91"/>
        <end position="121"/>
    </location>
</feature>
<sequence>MADSRQPEDGAPQWDPSGGQEPAGTHGANGYSASGYRTCQPGGAHMAPASYSARENGFNGELTGAHAITAEQVSARIVQEVTAEAVAVLKGEQENQRLPSVEDTTNLPPSPPPSPAAEHFGPLEQGRANVEVTECLSLVEKCVFSFFPMTMTSGFMIANTLRH</sequence>
<dbReference type="AlphaFoldDB" id="A0A665XDN6"/>
<evidence type="ECO:0000313" key="2">
    <source>
        <dbReference type="Ensembl" id="ENSENLP00000054217.1"/>
    </source>
</evidence>
<proteinExistence type="predicted"/>
<reference evidence="2" key="2">
    <citation type="submission" date="2025-08" db="UniProtKB">
        <authorList>
            <consortium name="Ensembl"/>
        </authorList>
    </citation>
    <scope>IDENTIFICATION</scope>
</reference>
<evidence type="ECO:0008006" key="4">
    <source>
        <dbReference type="Google" id="ProtNLM"/>
    </source>
</evidence>
<accession>A0A665XDN6</accession>
<organism evidence="2 3">
    <name type="scientific">Echeneis naucrates</name>
    <name type="common">Live sharksucker</name>
    <dbReference type="NCBI Taxonomy" id="173247"/>
    <lineage>
        <taxon>Eukaryota</taxon>
        <taxon>Metazoa</taxon>
        <taxon>Chordata</taxon>
        <taxon>Craniata</taxon>
        <taxon>Vertebrata</taxon>
        <taxon>Euteleostomi</taxon>
        <taxon>Actinopterygii</taxon>
        <taxon>Neopterygii</taxon>
        <taxon>Teleostei</taxon>
        <taxon>Neoteleostei</taxon>
        <taxon>Acanthomorphata</taxon>
        <taxon>Carangaria</taxon>
        <taxon>Carangiformes</taxon>
        <taxon>Echeneidae</taxon>
        <taxon>Echeneis</taxon>
    </lineage>
</organism>
<keyword evidence="3" id="KW-1185">Reference proteome</keyword>
<reference evidence="2" key="1">
    <citation type="submission" date="2021-04" db="EMBL/GenBank/DDBJ databases">
        <authorList>
            <consortium name="Wellcome Sanger Institute Data Sharing"/>
        </authorList>
    </citation>
    <scope>NUCLEOTIDE SEQUENCE [LARGE SCALE GENOMIC DNA]</scope>
</reference>
<reference evidence="2" key="3">
    <citation type="submission" date="2025-09" db="UniProtKB">
        <authorList>
            <consortium name="Ensembl"/>
        </authorList>
    </citation>
    <scope>IDENTIFICATION</scope>
</reference>
<name>A0A665XDN6_ECHNA</name>
<dbReference type="Ensembl" id="ENSENLT00000055503.1">
    <property type="protein sequence ID" value="ENSENLP00000054217.1"/>
    <property type="gene ID" value="ENSENLG00000022589.1"/>
</dbReference>
<dbReference type="Proteomes" id="UP000472264">
    <property type="component" value="Chromosome 21"/>
</dbReference>
<evidence type="ECO:0000313" key="3">
    <source>
        <dbReference type="Proteomes" id="UP000472264"/>
    </source>
</evidence>